<evidence type="ECO:0000256" key="2">
    <source>
        <dbReference type="SAM" id="SignalP"/>
    </source>
</evidence>
<feature type="compositionally biased region" description="Acidic residues" evidence="1">
    <location>
        <begin position="48"/>
        <end position="65"/>
    </location>
</feature>
<dbReference type="PANTHER" id="PTHR47412">
    <property type="entry name" value="FI01434P-RELATED"/>
    <property type="match status" value="1"/>
</dbReference>
<feature type="chain" id="PRO_5042544605" evidence="2">
    <location>
        <begin position="24"/>
        <end position="459"/>
    </location>
</feature>
<protein>
    <submittedName>
        <fullName evidence="4">Beta-1,4-glucuronyltransferase 1-like</fullName>
    </submittedName>
</protein>
<dbReference type="AlphaFoldDB" id="A0AAJ6YRY8"/>
<feature type="signal peptide" evidence="2">
    <location>
        <begin position="1"/>
        <end position="23"/>
    </location>
</feature>
<evidence type="ECO:0000256" key="1">
    <source>
        <dbReference type="SAM" id="MobiDB-lite"/>
    </source>
</evidence>
<proteinExistence type="predicted"/>
<accession>A0AAJ6YRY8</accession>
<name>A0AAJ6YRY8_9HYME</name>
<organism evidence="3 4">
    <name type="scientific">Ceratosolen solmsi marchali</name>
    <dbReference type="NCBI Taxonomy" id="326594"/>
    <lineage>
        <taxon>Eukaryota</taxon>
        <taxon>Metazoa</taxon>
        <taxon>Ecdysozoa</taxon>
        <taxon>Arthropoda</taxon>
        <taxon>Hexapoda</taxon>
        <taxon>Insecta</taxon>
        <taxon>Pterygota</taxon>
        <taxon>Neoptera</taxon>
        <taxon>Endopterygota</taxon>
        <taxon>Hymenoptera</taxon>
        <taxon>Apocrita</taxon>
        <taxon>Proctotrupomorpha</taxon>
        <taxon>Chalcidoidea</taxon>
        <taxon>Agaonidae</taxon>
        <taxon>Agaoninae</taxon>
        <taxon>Ceratosolen</taxon>
    </lineage>
</organism>
<evidence type="ECO:0000313" key="3">
    <source>
        <dbReference type="Proteomes" id="UP000695007"/>
    </source>
</evidence>
<dbReference type="PANTHER" id="PTHR47412:SF1">
    <property type="entry name" value="FI01434P-RELATED"/>
    <property type="match status" value="1"/>
</dbReference>
<reference evidence="4" key="1">
    <citation type="submission" date="2025-08" db="UniProtKB">
        <authorList>
            <consortium name="RefSeq"/>
        </authorList>
    </citation>
    <scope>IDENTIFICATION</scope>
</reference>
<keyword evidence="3" id="KW-1185">Reference proteome</keyword>
<gene>
    <name evidence="4" type="primary">LOC105366372</name>
</gene>
<dbReference type="Pfam" id="PF13896">
    <property type="entry name" value="Glyco_transf_49"/>
    <property type="match status" value="1"/>
</dbReference>
<dbReference type="KEGG" id="csol:105366372"/>
<feature type="region of interest" description="Disordered" evidence="1">
    <location>
        <begin position="40"/>
        <end position="67"/>
    </location>
</feature>
<evidence type="ECO:0000313" key="4">
    <source>
        <dbReference type="RefSeq" id="XP_011503095.1"/>
    </source>
</evidence>
<dbReference type="Proteomes" id="UP000695007">
    <property type="component" value="Unplaced"/>
</dbReference>
<dbReference type="RefSeq" id="XP_011503095.1">
    <property type="nucleotide sequence ID" value="XM_011504793.1"/>
</dbReference>
<sequence>MRARSRRCVVLALCACCLPVALRLLLLGRSYPEGSLLLEFEGTASPSDGDEDEEEEDGEEEEEEERFIGSKPYGFAGAYMAGGEPRNASYCRWQYGLPEALTYVDEQLFGSPESPSGQHRVLVFAIRGESESVPQVTLCSHASAEQVYGIVELARRWEGPLSFAVYAPGQDAGLAVRLLDRACRCEPAMARVSVHLVFPRDKPARCLLPGREIGDCAAPDLQALVAKGTERQGPGIAYPINVVRNVARSLAPTQCVLVSDVELLPSEALASRFVAMLRGRPPRRTLAFVLPVFEVEASEQPPGNKAQLQAALRAGSAVYFHRFLCPHCQRFPGLTRWILRPDPGRVRPLIITKREYPHHRWEPIFIGTKYDPLYTEEMSWEGRQDKMTQMFEMCLMNYRLIILDGAFLVHTPGIKRKPTDDQQSISELQLAHERQNARIYQRVTRRLLKKYPSNRRCRS</sequence>
<dbReference type="GeneID" id="105366372"/>
<keyword evidence="2" id="KW-0732">Signal</keyword>